<dbReference type="GO" id="GO:0016787">
    <property type="term" value="F:hydrolase activity"/>
    <property type="evidence" value="ECO:0007669"/>
    <property type="project" value="UniProtKB-KW"/>
</dbReference>
<dbReference type="Pfam" id="PF07687">
    <property type="entry name" value="M20_dimer"/>
    <property type="match status" value="1"/>
</dbReference>
<dbReference type="InterPro" id="IPR002933">
    <property type="entry name" value="Peptidase_M20"/>
</dbReference>
<dbReference type="PANTHER" id="PTHR43808">
    <property type="entry name" value="ACETYLORNITHINE DEACETYLASE"/>
    <property type="match status" value="1"/>
</dbReference>
<dbReference type="CDD" id="cd03885">
    <property type="entry name" value="M20_CPDG2"/>
    <property type="match status" value="1"/>
</dbReference>
<dbReference type="PANTHER" id="PTHR43808:SF9">
    <property type="entry name" value="BLL0789 PROTEIN"/>
    <property type="match status" value="1"/>
</dbReference>
<evidence type="ECO:0000256" key="3">
    <source>
        <dbReference type="ARBA" id="ARBA00023285"/>
    </source>
</evidence>
<keyword evidence="1" id="KW-0479">Metal-binding</keyword>
<dbReference type="STRING" id="305900.GV64_07825"/>
<dbReference type="SUPFAM" id="SSF55031">
    <property type="entry name" value="Bacterial exopeptidase dimerisation domain"/>
    <property type="match status" value="1"/>
</dbReference>
<protein>
    <submittedName>
        <fullName evidence="6">Peptidase M20</fullName>
    </submittedName>
</protein>
<evidence type="ECO:0000256" key="4">
    <source>
        <dbReference type="PIRSR" id="PIRSR037238-1"/>
    </source>
</evidence>
<organism evidence="6 7">
    <name type="scientific">Endozoicomonas elysicola</name>
    <dbReference type="NCBI Taxonomy" id="305900"/>
    <lineage>
        <taxon>Bacteria</taxon>
        <taxon>Pseudomonadati</taxon>
        <taxon>Pseudomonadota</taxon>
        <taxon>Gammaproteobacteria</taxon>
        <taxon>Oceanospirillales</taxon>
        <taxon>Endozoicomonadaceae</taxon>
        <taxon>Endozoicomonas</taxon>
    </lineage>
</organism>
<evidence type="ECO:0000256" key="2">
    <source>
        <dbReference type="ARBA" id="ARBA00022801"/>
    </source>
</evidence>
<dbReference type="InterPro" id="IPR017150">
    <property type="entry name" value="Pept_M20_glutamate_carboxypep"/>
</dbReference>
<sequence>MSDQNFNLDQYLEELKPLINVDCGTWTPAGVSKVADIMTEKYQGIGWQVTRHSFDEKVGPGLLATNKPEAEEYDIMLIGHLDTVFPEGTVAEWSLSQDGEKAYGPGVADMKSGQLNMFKAISQLPEDVADRLSICVCMNPDEEIGSIYSGDWLKSIASKSRYVLVAEAARADGSLVKARKGMASYKVEFNGKAAHAGNEPEKGISAITELAHWITTLNQETNFEIGTTLNFGVVKGGSAGNVVPDYASTVLDIRFWDNDDYARLEKKIQNMLENPSLRGIKIELTREAHKPAFTPNEGSEKLMALIEKTGQDMGLNITWQAVGGGSDANLTGSLGVPTIDGLGPIGGAMHSRNEFLVLDSIEPRLNLLRNVLINLSETITR</sequence>
<dbReference type="Gene3D" id="3.40.630.10">
    <property type="entry name" value="Zn peptidases"/>
    <property type="match status" value="1"/>
</dbReference>
<evidence type="ECO:0000259" key="5">
    <source>
        <dbReference type="Pfam" id="PF07687"/>
    </source>
</evidence>
<feature type="domain" description="Peptidase M20 dimerisation" evidence="5">
    <location>
        <begin position="178"/>
        <end position="276"/>
    </location>
</feature>
<dbReference type="EMBL" id="JOJP01000001">
    <property type="protein sequence ID" value="KEI70659.1"/>
    <property type="molecule type" value="Genomic_DNA"/>
</dbReference>
<keyword evidence="3" id="KW-0170">Cobalt</keyword>
<dbReference type="SUPFAM" id="SSF53187">
    <property type="entry name" value="Zn-dependent exopeptidases"/>
    <property type="match status" value="1"/>
</dbReference>
<dbReference type="InterPro" id="IPR036264">
    <property type="entry name" value="Bact_exopeptidase_dim_dom"/>
</dbReference>
<evidence type="ECO:0000313" key="7">
    <source>
        <dbReference type="Proteomes" id="UP000027997"/>
    </source>
</evidence>
<reference evidence="6 7" key="1">
    <citation type="submission" date="2014-06" db="EMBL/GenBank/DDBJ databases">
        <title>Whole Genome Sequences of Three Symbiotic Endozoicomonas Bacteria.</title>
        <authorList>
            <person name="Neave M.J."/>
            <person name="Apprill A."/>
            <person name="Voolstra C.R."/>
        </authorList>
    </citation>
    <scope>NUCLEOTIDE SEQUENCE [LARGE SCALE GENOMIC DNA]</scope>
    <source>
        <strain evidence="6 7">DSM 22380</strain>
    </source>
</reference>
<evidence type="ECO:0000256" key="1">
    <source>
        <dbReference type="ARBA" id="ARBA00022723"/>
    </source>
</evidence>
<dbReference type="GO" id="GO:0046872">
    <property type="term" value="F:metal ion binding"/>
    <property type="evidence" value="ECO:0007669"/>
    <property type="project" value="UniProtKB-KW"/>
</dbReference>
<dbReference type="PIRSF" id="PIRSF037238">
    <property type="entry name" value="Carboxypeptidase_G2"/>
    <property type="match status" value="1"/>
</dbReference>
<feature type="active site" evidence="4">
    <location>
        <position position="82"/>
    </location>
</feature>
<dbReference type="eggNOG" id="COG0624">
    <property type="taxonomic scope" value="Bacteria"/>
</dbReference>
<gene>
    <name evidence="6" type="ORF">GV64_07825</name>
</gene>
<name>A0A081K933_9GAMM</name>
<keyword evidence="2" id="KW-0378">Hydrolase</keyword>
<dbReference type="InterPro" id="IPR050072">
    <property type="entry name" value="Peptidase_M20A"/>
</dbReference>
<dbReference type="Proteomes" id="UP000027997">
    <property type="component" value="Unassembled WGS sequence"/>
</dbReference>
<dbReference type="InterPro" id="IPR011650">
    <property type="entry name" value="Peptidase_M20_dimer"/>
</dbReference>
<dbReference type="Gene3D" id="3.30.70.360">
    <property type="match status" value="1"/>
</dbReference>
<keyword evidence="7" id="KW-1185">Reference proteome</keyword>
<comment type="caution">
    <text evidence="6">The sequence shown here is derived from an EMBL/GenBank/DDBJ whole genome shotgun (WGS) entry which is preliminary data.</text>
</comment>
<feature type="active site" description="Proton acceptor" evidence="4">
    <location>
        <position position="142"/>
    </location>
</feature>
<evidence type="ECO:0000313" key="6">
    <source>
        <dbReference type="EMBL" id="KEI70659.1"/>
    </source>
</evidence>
<dbReference type="AlphaFoldDB" id="A0A081K933"/>
<proteinExistence type="predicted"/>
<dbReference type="Pfam" id="PF01546">
    <property type="entry name" value="Peptidase_M20"/>
    <property type="match status" value="1"/>
</dbReference>
<accession>A0A081K933</accession>